<evidence type="ECO:0000256" key="2">
    <source>
        <dbReference type="PROSITE-ProRule" id="PRU00042"/>
    </source>
</evidence>
<dbReference type="Gene3D" id="3.30.160.60">
    <property type="entry name" value="Classic Zinc Finger"/>
    <property type="match status" value="1"/>
</dbReference>
<dbReference type="GO" id="GO:0006357">
    <property type="term" value="P:regulation of transcription by RNA polymerase II"/>
    <property type="evidence" value="ECO:0007669"/>
    <property type="project" value="TreeGrafter"/>
</dbReference>
<proteinExistence type="predicted"/>
<evidence type="ECO:0000313" key="6">
    <source>
        <dbReference type="EMBL" id="OXA61987.1"/>
    </source>
</evidence>
<evidence type="ECO:0000313" key="7">
    <source>
        <dbReference type="Proteomes" id="UP000198287"/>
    </source>
</evidence>
<dbReference type="InterPro" id="IPR013087">
    <property type="entry name" value="Znf_C2H2_type"/>
</dbReference>
<accession>A0A226EXU7</accession>
<dbReference type="Pfam" id="PF05605">
    <property type="entry name" value="zf-Di19"/>
    <property type="match status" value="1"/>
</dbReference>
<evidence type="ECO:0000256" key="1">
    <source>
        <dbReference type="ARBA" id="ARBA00023242"/>
    </source>
</evidence>
<reference evidence="6 7" key="1">
    <citation type="submission" date="2015-12" db="EMBL/GenBank/DDBJ databases">
        <title>The genome of Folsomia candida.</title>
        <authorList>
            <person name="Faddeeva A."/>
            <person name="Derks M.F."/>
            <person name="Anvar Y."/>
            <person name="Smit S."/>
            <person name="Van Straalen N."/>
            <person name="Roelofs D."/>
        </authorList>
    </citation>
    <scope>NUCLEOTIDE SEQUENCE [LARGE SCALE GENOMIC DNA]</scope>
    <source>
        <strain evidence="6 7">VU population</strain>
        <tissue evidence="6">Whole body</tissue>
    </source>
</reference>
<dbReference type="OrthoDB" id="10261408at2759"/>
<organism evidence="6 7">
    <name type="scientific">Folsomia candida</name>
    <name type="common">Springtail</name>
    <dbReference type="NCBI Taxonomy" id="158441"/>
    <lineage>
        <taxon>Eukaryota</taxon>
        <taxon>Metazoa</taxon>
        <taxon>Ecdysozoa</taxon>
        <taxon>Arthropoda</taxon>
        <taxon>Hexapoda</taxon>
        <taxon>Collembola</taxon>
        <taxon>Entomobryomorpha</taxon>
        <taxon>Isotomoidea</taxon>
        <taxon>Isotomidae</taxon>
        <taxon>Proisotominae</taxon>
        <taxon>Folsomia</taxon>
    </lineage>
</organism>
<dbReference type="GO" id="GO:0003006">
    <property type="term" value="P:developmental process involved in reproduction"/>
    <property type="evidence" value="ECO:0007669"/>
    <property type="project" value="UniProtKB-ARBA"/>
</dbReference>
<dbReference type="Proteomes" id="UP000198287">
    <property type="component" value="Unassembled WGS sequence"/>
</dbReference>
<evidence type="ECO:0000256" key="3">
    <source>
        <dbReference type="SAM" id="MobiDB-lite"/>
    </source>
</evidence>
<dbReference type="InterPro" id="IPR008598">
    <property type="entry name" value="Di19_Zn-bd"/>
</dbReference>
<dbReference type="SMART" id="SM00355">
    <property type="entry name" value="ZnF_C2H2"/>
    <property type="match status" value="2"/>
</dbReference>
<dbReference type="PROSITE" id="PS50157">
    <property type="entry name" value="ZINC_FINGER_C2H2_2"/>
    <property type="match status" value="1"/>
</dbReference>
<dbReference type="PROSITE" id="PS00028">
    <property type="entry name" value="ZINC_FINGER_C2H2_1"/>
    <property type="match status" value="1"/>
</dbReference>
<dbReference type="EMBL" id="LNIX01000001">
    <property type="protein sequence ID" value="OXA61987.1"/>
    <property type="molecule type" value="Genomic_DNA"/>
</dbReference>
<dbReference type="PROSITE" id="PS50097">
    <property type="entry name" value="BTB"/>
    <property type="match status" value="1"/>
</dbReference>
<dbReference type="Gene3D" id="3.30.710.10">
    <property type="entry name" value="Potassium Channel Kv1.1, Chain A"/>
    <property type="match status" value="1"/>
</dbReference>
<keyword evidence="2" id="KW-0479">Metal-binding</keyword>
<keyword evidence="7" id="KW-1185">Reference proteome</keyword>
<dbReference type="GO" id="GO:0048513">
    <property type="term" value="P:animal organ development"/>
    <property type="evidence" value="ECO:0007669"/>
    <property type="project" value="UniProtKB-ARBA"/>
</dbReference>
<feature type="region of interest" description="Disordered" evidence="3">
    <location>
        <begin position="475"/>
        <end position="525"/>
    </location>
</feature>
<dbReference type="AlphaFoldDB" id="A0A226EXU7"/>
<dbReference type="GO" id="GO:0005634">
    <property type="term" value="C:nucleus"/>
    <property type="evidence" value="ECO:0007669"/>
    <property type="project" value="TreeGrafter"/>
</dbReference>
<feature type="domain" description="BTB" evidence="4">
    <location>
        <begin position="33"/>
        <end position="98"/>
    </location>
</feature>
<keyword evidence="2" id="KW-0863">Zinc-finger</keyword>
<keyword evidence="2" id="KW-0862">Zinc</keyword>
<gene>
    <name evidence="6" type="ORF">Fcan01_03369</name>
</gene>
<dbReference type="InterPro" id="IPR000210">
    <property type="entry name" value="BTB/POZ_dom"/>
</dbReference>
<dbReference type="Pfam" id="PF00651">
    <property type="entry name" value="BTB"/>
    <property type="match status" value="1"/>
</dbReference>
<dbReference type="SMART" id="SM00225">
    <property type="entry name" value="BTB"/>
    <property type="match status" value="1"/>
</dbReference>
<name>A0A226EXU7_FOLCA</name>
<dbReference type="GO" id="GO:0048468">
    <property type="term" value="P:cell development"/>
    <property type="evidence" value="ECO:0007669"/>
    <property type="project" value="UniProtKB-ARBA"/>
</dbReference>
<feature type="domain" description="C2H2-type" evidence="5">
    <location>
        <begin position="562"/>
        <end position="589"/>
    </location>
</feature>
<sequence>MNLNKNLLCLKWDDFDNFVVSGLSNLYQKDDMSDTTLFCDGRSFKAHKVVLSIWSIYFREIFATTTHAHPVIVLRETTSSDLELILRFIYQGQLFVPFEDTERFLKTAEYFQIAGLRDMRVHLSSSERNPTGSLTAKSLIGPSGSNNVGIYPSSLSGNSAQSSLSQQSFLEPQPPSYVIQGVNSSANTTVTSSIDGIPVQIMSSSGSTSNAPPATHTVHPSAVNPNNSSGVMSNSSLPSTQSPFSTNVIKPIPSRQTSRLHHQPVLSPSNNITLSAPPLSYNSHNLPNPCSRQGQGGHELMYNTQPILIVHNQQQKQNEYHPHHHESSKGTVESLRSSATEQVQVVFERMNNGLSPHHVDRKISSMQHETVVASGLNDYNYNGQVHQEQEEVLGLAYLHDNENNSSSRTSSNHSHLIHEAAMAAGVATEDTEIIEIDDRPPNDIVLNGKIINTSSSAVPSTSPVYAVKRVPSHSQTNTLTNSDAPKACASGSKVKVTTSTATSSFNSSKDSKSKNRRRQPKISPVQSAEIEFVNCPRCDKRVKKSSLKVHIKRTHLEDGITLTCPICGKQISSKGVMYKHMYAHRQTSQPKKESRT</sequence>
<dbReference type="CDD" id="cd18315">
    <property type="entry name" value="BTB_POZ_BAB-like"/>
    <property type="match status" value="1"/>
</dbReference>
<dbReference type="InterPro" id="IPR011333">
    <property type="entry name" value="SKP1/BTB/POZ_sf"/>
</dbReference>
<dbReference type="PANTHER" id="PTHR23110:SF99">
    <property type="entry name" value="BROAD-COMPLEX CORE PROTEIN ISOFORM 6"/>
    <property type="match status" value="1"/>
</dbReference>
<dbReference type="InterPro" id="IPR051095">
    <property type="entry name" value="Dros_DevTransReg"/>
</dbReference>
<feature type="compositionally biased region" description="Low complexity" evidence="3">
    <location>
        <begin position="489"/>
        <end position="508"/>
    </location>
</feature>
<dbReference type="GO" id="GO:0008270">
    <property type="term" value="F:zinc ion binding"/>
    <property type="evidence" value="ECO:0007669"/>
    <property type="project" value="UniProtKB-KW"/>
</dbReference>
<dbReference type="PANTHER" id="PTHR23110">
    <property type="entry name" value="BTB DOMAIN TRANSCRIPTION FACTOR"/>
    <property type="match status" value="1"/>
</dbReference>
<dbReference type="SUPFAM" id="SSF54695">
    <property type="entry name" value="POZ domain"/>
    <property type="match status" value="1"/>
</dbReference>
<keyword evidence="1" id="KW-0539">Nucleus</keyword>
<evidence type="ECO:0000259" key="5">
    <source>
        <dbReference type="PROSITE" id="PS50157"/>
    </source>
</evidence>
<protein>
    <submittedName>
        <fullName evidence="6">Protein abrupt</fullName>
    </submittedName>
</protein>
<evidence type="ECO:0000259" key="4">
    <source>
        <dbReference type="PROSITE" id="PS50097"/>
    </source>
</evidence>
<comment type="caution">
    <text evidence="6">The sequence shown here is derived from an EMBL/GenBank/DDBJ whole genome shotgun (WGS) entry which is preliminary data.</text>
</comment>